<keyword evidence="2" id="KW-0812">Transmembrane</keyword>
<evidence type="ECO:0000313" key="3">
    <source>
        <dbReference type="EMBL" id="MEA5358739.1"/>
    </source>
</evidence>
<organism evidence="3 4">
    <name type="scientific">Amycolatopsis heterodermiae</name>
    <dbReference type="NCBI Taxonomy" id="3110235"/>
    <lineage>
        <taxon>Bacteria</taxon>
        <taxon>Bacillati</taxon>
        <taxon>Actinomycetota</taxon>
        <taxon>Actinomycetes</taxon>
        <taxon>Pseudonocardiales</taxon>
        <taxon>Pseudonocardiaceae</taxon>
        <taxon>Amycolatopsis</taxon>
    </lineage>
</organism>
<feature type="region of interest" description="Disordered" evidence="1">
    <location>
        <begin position="1"/>
        <end position="21"/>
    </location>
</feature>
<evidence type="ECO:0000256" key="2">
    <source>
        <dbReference type="SAM" id="Phobius"/>
    </source>
</evidence>
<evidence type="ECO:0000256" key="1">
    <source>
        <dbReference type="SAM" id="MobiDB-lite"/>
    </source>
</evidence>
<protein>
    <submittedName>
        <fullName evidence="3">Uncharacterized protein</fullName>
    </submittedName>
</protein>
<feature type="transmembrane region" description="Helical" evidence="2">
    <location>
        <begin position="144"/>
        <end position="164"/>
    </location>
</feature>
<dbReference type="Proteomes" id="UP001304298">
    <property type="component" value="Unassembled WGS sequence"/>
</dbReference>
<dbReference type="EMBL" id="JAYFSI010000001">
    <property type="protein sequence ID" value="MEA5358739.1"/>
    <property type="molecule type" value="Genomic_DNA"/>
</dbReference>
<evidence type="ECO:0000313" key="4">
    <source>
        <dbReference type="Proteomes" id="UP001304298"/>
    </source>
</evidence>
<keyword evidence="4" id="KW-1185">Reference proteome</keyword>
<sequence length="203" mass="21174">MKIELPNADAAGNGTQVAPGTVAYPSSDGAANAVQATEDGGARMLTVIDSARAPEQFPYKVDIPGGGHIELADGGTAMVVDGSEGLVLAVQAPWAKDANGVAVPTQFSVSPDGQQLIQTVSHRSANVTYPVTADPSFWRGLGNYLGCIIGVGVPIGAAFVIAALPQSWPFVISWAYQQSAQGGRAMITYVNWVHDRCRAFFRG</sequence>
<dbReference type="RefSeq" id="WP_323323802.1">
    <property type="nucleotide sequence ID" value="NZ_JAYFSI010000001.1"/>
</dbReference>
<accession>A0ABU5QYS2</accession>
<keyword evidence="2" id="KW-1133">Transmembrane helix</keyword>
<reference evidence="3 4" key="1">
    <citation type="submission" date="2023-12" db="EMBL/GenBank/DDBJ databases">
        <title>Amycolatopsis sp. V23-08.</title>
        <authorList>
            <person name="Somphong A."/>
        </authorList>
    </citation>
    <scope>NUCLEOTIDE SEQUENCE [LARGE SCALE GENOMIC DNA]</scope>
    <source>
        <strain evidence="3 4">V23-08</strain>
    </source>
</reference>
<proteinExistence type="predicted"/>
<keyword evidence="2" id="KW-0472">Membrane</keyword>
<gene>
    <name evidence="3" type="ORF">VA596_04265</name>
</gene>
<comment type="caution">
    <text evidence="3">The sequence shown here is derived from an EMBL/GenBank/DDBJ whole genome shotgun (WGS) entry which is preliminary data.</text>
</comment>
<name>A0ABU5QYS2_9PSEU</name>